<evidence type="ECO:0000313" key="1">
    <source>
        <dbReference type="EnsemblMetazoa" id="AMAM014032-PA"/>
    </source>
</evidence>
<accession>A0A182SV31</accession>
<protein>
    <submittedName>
        <fullName evidence="1">Uncharacterized protein</fullName>
    </submittedName>
</protein>
<keyword evidence="2" id="KW-1185">Reference proteome</keyword>
<evidence type="ECO:0000313" key="2">
    <source>
        <dbReference type="Proteomes" id="UP000075901"/>
    </source>
</evidence>
<proteinExistence type="predicted"/>
<name>A0A182SV31_9DIPT</name>
<reference evidence="2" key="1">
    <citation type="submission" date="2013-09" db="EMBL/GenBank/DDBJ databases">
        <title>The Genome Sequence of Anopheles maculatus species B.</title>
        <authorList>
            <consortium name="The Broad Institute Genomics Platform"/>
            <person name="Neafsey D.E."/>
            <person name="Besansky N."/>
            <person name="Howell P."/>
            <person name="Walton C."/>
            <person name="Young S.K."/>
            <person name="Zeng Q."/>
            <person name="Gargeya S."/>
            <person name="Fitzgerald M."/>
            <person name="Haas B."/>
            <person name="Abouelleil A."/>
            <person name="Allen A.W."/>
            <person name="Alvarado L."/>
            <person name="Arachchi H.M."/>
            <person name="Berlin A.M."/>
            <person name="Chapman S.B."/>
            <person name="Gainer-Dewar J."/>
            <person name="Goldberg J."/>
            <person name="Griggs A."/>
            <person name="Gujja S."/>
            <person name="Hansen M."/>
            <person name="Howarth C."/>
            <person name="Imamovic A."/>
            <person name="Ireland A."/>
            <person name="Larimer J."/>
            <person name="McCowan C."/>
            <person name="Murphy C."/>
            <person name="Pearson M."/>
            <person name="Poon T.W."/>
            <person name="Priest M."/>
            <person name="Roberts A."/>
            <person name="Saif S."/>
            <person name="Shea T."/>
            <person name="Sisk P."/>
            <person name="Sykes S."/>
            <person name="Wortman J."/>
            <person name="Nusbaum C."/>
            <person name="Birren B."/>
        </authorList>
    </citation>
    <scope>NUCLEOTIDE SEQUENCE [LARGE SCALE GENOMIC DNA]</scope>
    <source>
        <strain evidence="2">maculatus3</strain>
    </source>
</reference>
<reference evidence="1" key="2">
    <citation type="submission" date="2020-05" db="UniProtKB">
        <authorList>
            <consortium name="EnsemblMetazoa"/>
        </authorList>
    </citation>
    <scope>IDENTIFICATION</scope>
    <source>
        <strain evidence="1">maculatus3</strain>
    </source>
</reference>
<organism evidence="1 2">
    <name type="scientific">Anopheles maculatus</name>
    <dbReference type="NCBI Taxonomy" id="74869"/>
    <lineage>
        <taxon>Eukaryota</taxon>
        <taxon>Metazoa</taxon>
        <taxon>Ecdysozoa</taxon>
        <taxon>Arthropoda</taxon>
        <taxon>Hexapoda</taxon>
        <taxon>Insecta</taxon>
        <taxon>Pterygota</taxon>
        <taxon>Neoptera</taxon>
        <taxon>Endopterygota</taxon>
        <taxon>Diptera</taxon>
        <taxon>Nematocera</taxon>
        <taxon>Culicoidea</taxon>
        <taxon>Culicidae</taxon>
        <taxon>Anophelinae</taxon>
        <taxon>Anopheles</taxon>
        <taxon>Anopheles maculatus group</taxon>
    </lineage>
</organism>
<dbReference type="EnsemblMetazoa" id="AMAM014032-RA">
    <property type="protein sequence ID" value="AMAM014032-PA"/>
    <property type="gene ID" value="AMAM014032"/>
</dbReference>
<dbReference type="VEuPathDB" id="VectorBase:AMAM014032"/>
<dbReference type="Proteomes" id="UP000075901">
    <property type="component" value="Unassembled WGS sequence"/>
</dbReference>
<sequence length="152" mass="16917">MKILPRRLRARVEDIKTNTTTVSQSVRNTLQDKKVPGSHTNTPDCEAYQSVQSGNAAFGYKTSTSKTFIPETRTSPKFYLEQCPEPKTPPNGMRMFGKLVLTLHVIFVNNSNLVRSDFVNASDKVVALMVTARTRGNSRSTNAPPKPMNTDK</sequence>
<dbReference type="AlphaFoldDB" id="A0A182SV31"/>